<dbReference type="PROSITE" id="PS50110">
    <property type="entry name" value="RESPONSE_REGULATORY"/>
    <property type="match status" value="1"/>
</dbReference>
<dbReference type="HOGENOM" id="CLU_000445_90_10_11"/>
<dbReference type="eggNOG" id="COG2197">
    <property type="taxonomic scope" value="Bacteria"/>
</dbReference>
<dbReference type="CDD" id="cd06170">
    <property type="entry name" value="LuxR_C_like"/>
    <property type="match status" value="1"/>
</dbReference>
<keyword evidence="2" id="KW-0238">DNA-binding</keyword>
<evidence type="ECO:0000259" key="4">
    <source>
        <dbReference type="PROSITE" id="PS50043"/>
    </source>
</evidence>
<dbReference type="InterPro" id="IPR000792">
    <property type="entry name" value="Tscrpt_reg_LuxR_C"/>
</dbReference>
<dbReference type="SUPFAM" id="SSF52172">
    <property type="entry name" value="CheY-like"/>
    <property type="match status" value="1"/>
</dbReference>
<dbReference type="Gene3D" id="3.40.50.2300">
    <property type="match status" value="1"/>
</dbReference>
<keyword evidence="1 3" id="KW-0597">Phosphoprotein</keyword>
<dbReference type="GO" id="GO:0003677">
    <property type="term" value="F:DNA binding"/>
    <property type="evidence" value="ECO:0007669"/>
    <property type="project" value="UniProtKB-KW"/>
</dbReference>
<dbReference type="CDD" id="cd17535">
    <property type="entry name" value="REC_NarL-like"/>
    <property type="match status" value="1"/>
</dbReference>
<reference evidence="6 7" key="2">
    <citation type="journal article" date="2010" name="Stand. Genomic Sci.">
        <title>Complete genome sequence of Nakamurella multipartita type strain (Y-104).</title>
        <authorList>
            <person name="Tice H."/>
            <person name="Mayilraj S."/>
            <person name="Sims D."/>
            <person name="Lapidus A."/>
            <person name="Nolan M."/>
            <person name="Lucas S."/>
            <person name="Glavina Del Rio T."/>
            <person name="Copeland A."/>
            <person name="Cheng J.F."/>
            <person name="Meincke L."/>
            <person name="Bruce D."/>
            <person name="Goodwin L."/>
            <person name="Pitluck S."/>
            <person name="Ivanova N."/>
            <person name="Mavromatis K."/>
            <person name="Ovchinnikova G."/>
            <person name="Pati A."/>
            <person name="Chen A."/>
            <person name="Palaniappan K."/>
            <person name="Land M."/>
            <person name="Hauser L."/>
            <person name="Chang Y.J."/>
            <person name="Jeffries C.D."/>
            <person name="Detter J.C."/>
            <person name="Brettin T."/>
            <person name="Rohde M."/>
            <person name="Goker M."/>
            <person name="Bristow J."/>
            <person name="Eisen J.A."/>
            <person name="Markowitz V."/>
            <person name="Hugenholtz P."/>
            <person name="Kyrpides N.C."/>
            <person name="Klenk H.P."/>
            <person name="Chen F."/>
        </authorList>
    </citation>
    <scope>NUCLEOTIDE SEQUENCE [LARGE SCALE GENOMIC DNA]</scope>
    <source>
        <strain evidence="7">ATCC 700099 / DSM 44233 / CIP 104796 / JCM 9543 / NBRC 105858 / Y-104</strain>
    </source>
</reference>
<feature type="modified residue" description="4-aspartylphosphate" evidence="3">
    <location>
        <position position="58"/>
    </location>
</feature>
<dbReference type="InterPro" id="IPR016032">
    <property type="entry name" value="Sig_transdc_resp-reg_C-effctor"/>
</dbReference>
<dbReference type="InterPro" id="IPR058245">
    <property type="entry name" value="NreC/VraR/RcsB-like_REC"/>
</dbReference>
<evidence type="ECO:0000256" key="2">
    <source>
        <dbReference type="ARBA" id="ARBA00023125"/>
    </source>
</evidence>
<dbReference type="PANTHER" id="PTHR43214:SF43">
    <property type="entry name" value="TWO-COMPONENT RESPONSE REGULATOR"/>
    <property type="match status" value="1"/>
</dbReference>
<dbReference type="AlphaFoldDB" id="C8XAZ8"/>
<evidence type="ECO:0000256" key="3">
    <source>
        <dbReference type="PROSITE-ProRule" id="PRU00169"/>
    </source>
</evidence>
<dbReference type="Pfam" id="PF00072">
    <property type="entry name" value="Response_reg"/>
    <property type="match status" value="1"/>
</dbReference>
<dbReference type="PANTHER" id="PTHR43214">
    <property type="entry name" value="TWO-COMPONENT RESPONSE REGULATOR"/>
    <property type="match status" value="1"/>
</dbReference>
<dbReference type="GO" id="GO:0000160">
    <property type="term" value="P:phosphorelay signal transduction system"/>
    <property type="evidence" value="ECO:0007669"/>
    <property type="project" value="InterPro"/>
</dbReference>
<dbReference type="RefSeq" id="WP_015750098.1">
    <property type="nucleotide sequence ID" value="NC_013235.1"/>
</dbReference>
<accession>C8XAZ8</accession>
<dbReference type="PRINTS" id="PR00038">
    <property type="entry name" value="HTHLUXR"/>
</dbReference>
<evidence type="ECO:0000256" key="1">
    <source>
        <dbReference type="ARBA" id="ARBA00022553"/>
    </source>
</evidence>
<dbReference type="Proteomes" id="UP000002218">
    <property type="component" value="Chromosome"/>
</dbReference>
<evidence type="ECO:0000313" key="7">
    <source>
        <dbReference type="Proteomes" id="UP000002218"/>
    </source>
</evidence>
<dbReference type="InterPro" id="IPR001789">
    <property type="entry name" value="Sig_transdc_resp-reg_receiver"/>
</dbReference>
<dbReference type="PROSITE" id="PS50043">
    <property type="entry name" value="HTH_LUXR_2"/>
    <property type="match status" value="1"/>
</dbReference>
<dbReference type="InterPro" id="IPR039420">
    <property type="entry name" value="WalR-like"/>
</dbReference>
<dbReference type="KEGG" id="nml:Namu_5018"/>
<dbReference type="Pfam" id="PF00196">
    <property type="entry name" value="GerE"/>
    <property type="match status" value="1"/>
</dbReference>
<dbReference type="SUPFAM" id="SSF46894">
    <property type="entry name" value="C-terminal effector domain of the bipartite response regulators"/>
    <property type="match status" value="1"/>
</dbReference>
<dbReference type="SMART" id="SM00421">
    <property type="entry name" value="HTH_LUXR"/>
    <property type="match status" value="1"/>
</dbReference>
<protein>
    <submittedName>
        <fullName evidence="6">Two component transcriptional regulator, LuxR family</fullName>
    </submittedName>
</protein>
<dbReference type="PROSITE" id="PS00622">
    <property type="entry name" value="HTH_LUXR_1"/>
    <property type="match status" value="1"/>
</dbReference>
<name>C8XAZ8_NAKMY</name>
<reference evidence="7" key="1">
    <citation type="submission" date="2009-09" db="EMBL/GenBank/DDBJ databases">
        <title>The complete genome of Nakamurella multipartita DSM 44233.</title>
        <authorList>
            <consortium name="US DOE Joint Genome Institute (JGI-PGF)"/>
            <person name="Lucas S."/>
            <person name="Copeland A."/>
            <person name="Lapidus A."/>
            <person name="Glavina del Rio T."/>
            <person name="Dalin E."/>
            <person name="Tice H."/>
            <person name="Bruce D."/>
            <person name="Goodwin L."/>
            <person name="Pitluck S."/>
            <person name="Kyrpides N."/>
            <person name="Mavromatis K."/>
            <person name="Ivanova N."/>
            <person name="Ovchinnikova G."/>
            <person name="Sims D."/>
            <person name="Meincke L."/>
            <person name="Brettin T."/>
            <person name="Detter J.C."/>
            <person name="Han C."/>
            <person name="Larimer F."/>
            <person name="Land M."/>
            <person name="Hauser L."/>
            <person name="Markowitz V."/>
            <person name="Cheng J.-F."/>
            <person name="Hugenholtz P."/>
            <person name="Woyke T."/>
            <person name="Wu D."/>
            <person name="Klenk H.-P."/>
            <person name="Eisen J.A."/>
        </authorList>
    </citation>
    <scope>NUCLEOTIDE SEQUENCE [LARGE SCALE GENOMIC DNA]</scope>
    <source>
        <strain evidence="7">ATCC 700099 / DSM 44233 / CIP 104796 / JCM 9543 / NBRC 105858 / Y-104</strain>
    </source>
</reference>
<dbReference type="OrthoDB" id="9808843at2"/>
<dbReference type="InterPro" id="IPR011006">
    <property type="entry name" value="CheY-like_superfamily"/>
</dbReference>
<dbReference type="InParanoid" id="C8XAZ8"/>
<organism evidence="6 7">
    <name type="scientific">Nakamurella multipartita (strain ATCC 700099 / DSM 44233 / CIP 104796 / JCM 9543 / NBRC 105858 / Y-104)</name>
    <name type="common">Microsphaera multipartita</name>
    <dbReference type="NCBI Taxonomy" id="479431"/>
    <lineage>
        <taxon>Bacteria</taxon>
        <taxon>Bacillati</taxon>
        <taxon>Actinomycetota</taxon>
        <taxon>Actinomycetes</taxon>
        <taxon>Nakamurellales</taxon>
        <taxon>Nakamurellaceae</taxon>
        <taxon>Nakamurella</taxon>
    </lineage>
</organism>
<evidence type="ECO:0000259" key="5">
    <source>
        <dbReference type="PROSITE" id="PS50110"/>
    </source>
</evidence>
<dbReference type="STRING" id="479431.Namu_5018"/>
<proteinExistence type="predicted"/>
<feature type="domain" description="HTH luxR-type" evidence="4">
    <location>
        <begin position="142"/>
        <end position="207"/>
    </location>
</feature>
<dbReference type="EMBL" id="CP001737">
    <property type="protein sequence ID" value="ACV81290.1"/>
    <property type="molecule type" value="Genomic_DNA"/>
</dbReference>
<feature type="domain" description="Response regulatory" evidence="5">
    <location>
        <begin position="7"/>
        <end position="123"/>
    </location>
</feature>
<dbReference type="GO" id="GO:0006355">
    <property type="term" value="P:regulation of DNA-templated transcription"/>
    <property type="evidence" value="ECO:0007669"/>
    <property type="project" value="InterPro"/>
</dbReference>
<evidence type="ECO:0000313" key="6">
    <source>
        <dbReference type="EMBL" id="ACV81290.1"/>
    </source>
</evidence>
<gene>
    <name evidence="6" type="ordered locus">Namu_5018</name>
</gene>
<dbReference type="SMART" id="SM00448">
    <property type="entry name" value="REC"/>
    <property type="match status" value="1"/>
</dbReference>
<sequence>MSPSPIRVLVVDDHAIVRRGLADLIGTADDLAVAGTAASGEEAIAMAADLGPDVVLMDLSMPGLDGTAATARILADHPHVMVLVLTSFSDQRAINGALEAGAHGYLLKHSEPETILAAIREVASGGSPLDPKAARVLLDSRRAPQPNLLTAREEQVLRMVADGLANKMIARRLGITERTVKAHLTSVYQRIGVTDRTQAALWIQRRDRT</sequence>
<keyword evidence="7" id="KW-1185">Reference proteome</keyword>